<dbReference type="Pfam" id="PF21948">
    <property type="entry name" value="LplA-B_cat"/>
    <property type="match status" value="1"/>
</dbReference>
<dbReference type="OrthoDB" id="7364083at2"/>
<keyword evidence="2" id="KW-0436">Ligase</keyword>
<name>A0A5D3WJB3_9BACT</name>
<evidence type="ECO:0000313" key="3">
    <source>
        <dbReference type="Proteomes" id="UP000324159"/>
    </source>
</evidence>
<dbReference type="GO" id="GO:0016874">
    <property type="term" value="F:ligase activity"/>
    <property type="evidence" value="ECO:0007669"/>
    <property type="project" value="UniProtKB-KW"/>
</dbReference>
<sequence>MTSSVPSHLSVPCSDLPWRLLRLPPLSDPAGSLTREDALLARVMAGESGPLAVISRHPRCLVATRREARWPDFAAVGARLAAEGWPVVVRCSGGSCVPQGPGVLNLALIFARPAHWRLEDGYRLLCDLLTAWLDGFGVHAGVGEVAGAFCDGRYNVQVGGCKLAGTAQRWAGSNRRRSVVLAHACLLVDPDLEEMTRQVNRFYALCGQQRRFDPEACTSLRRCLRWPAAAAGDFMAEAESRLVEVLAERFAVDGLRRQG</sequence>
<organism evidence="2 3">
    <name type="scientific">Geothermobacter ehrlichii</name>
    <dbReference type="NCBI Taxonomy" id="213224"/>
    <lineage>
        <taxon>Bacteria</taxon>
        <taxon>Pseudomonadati</taxon>
        <taxon>Thermodesulfobacteriota</taxon>
        <taxon>Desulfuromonadia</taxon>
        <taxon>Desulfuromonadales</taxon>
        <taxon>Geothermobacteraceae</taxon>
        <taxon>Geothermobacter</taxon>
    </lineage>
</organism>
<protein>
    <submittedName>
        <fullName evidence="2">Lipoate-protein ligase A</fullName>
    </submittedName>
</protein>
<dbReference type="AlphaFoldDB" id="A0A5D3WJB3"/>
<dbReference type="PANTHER" id="PTHR43679">
    <property type="entry name" value="OCTANOYLTRANSFERASE LIPM-RELATED"/>
    <property type="match status" value="1"/>
</dbReference>
<dbReference type="InterPro" id="IPR004143">
    <property type="entry name" value="BPL_LPL_catalytic"/>
</dbReference>
<gene>
    <name evidence="2" type="ORF">EDC39_10915</name>
</gene>
<comment type="caution">
    <text evidence="2">The sequence shown here is derived from an EMBL/GenBank/DDBJ whole genome shotgun (WGS) entry which is preliminary data.</text>
</comment>
<dbReference type="SUPFAM" id="SSF55681">
    <property type="entry name" value="Class II aaRS and biotin synthetases"/>
    <property type="match status" value="1"/>
</dbReference>
<dbReference type="Proteomes" id="UP000324159">
    <property type="component" value="Unassembled WGS sequence"/>
</dbReference>
<accession>A0A5D3WJB3</accession>
<dbReference type="InterPro" id="IPR050664">
    <property type="entry name" value="Octanoyltrans_LipM/LipL"/>
</dbReference>
<proteinExistence type="predicted"/>
<dbReference type="RefSeq" id="WP_148896261.1">
    <property type="nucleotide sequence ID" value="NZ_VNIB01000009.1"/>
</dbReference>
<dbReference type="EMBL" id="VNIB01000009">
    <property type="protein sequence ID" value="TYO97612.1"/>
    <property type="molecule type" value="Genomic_DNA"/>
</dbReference>
<evidence type="ECO:0000313" key="2">
    <source>
        <dbReference type="EMBL" id="TYO97612.1"/>
    </source>
</evidence>
<dbReference type="InterPro" id="IPR045864">
    <property type="entry name" value="aa-tRNA-synth_II/BPL/LPL"/>
</dbReference>
<dbReference type="PROSITE" id="PS51733">
    <property type="entry name" value="BPL_LPL_CATALYTIC"/>
    <property type="match status" value="1"/>
</dbReference>
<dbReference type="PANTHER" id="PTHR43679:SF2">
    <property type="entry name" value="OCTANOYL-[GCVH]:PROTEIN N-OCTANOYLTRANSFERASE"/>
    <property type="match status" value="1"/>
</dbReference>
<feature type="domain" description="BPL/LPL catalytic" evidence="1">
    <location>
        <begin position="46"/>
        <end position="254"/>
    </location>
</feature>
<keyword evidence="3" id="KW-1185">Reference proteome</keyword>
<evidence type="ECO:0000259" key="1">
    <source>
        <dbReference type="PROSITE" id="PS51733"/>
    </source>
</evidence>
<reference evidence="2 3" key="1">
    <citation type="submission" date="2019-07" db="EMBL/GenBank/DDBJ databases">
        <title>Genomic Encyclopedia of Type Strains, Phase IV (KMG-IV): sequencing the most valuable type-strain genomes for metagenomic binning, comparative biology and taxonomic classification.</title>
        <authorList>
            <person name="Goeker M."/>
        </authorList>
    </citation>
    <scope>NUCLEOTIDE SEQUENCE [LARGE SCALE GENOMIC DNA]</scope>
    <source>
        <strain evidence="2 3">SS015</strain>
    </source>
</reference>
<dbReference type="Gene3D" id="3.30.930.10">
    <property type="entry name" value="Bira Bifunctional Protein, Domain 2"/>
    <property type="match status" value="1"/>
</dbReference>